<dbReference type="GO" id="GO:0004497">
    <property type="term" value="F:monooxygenase activity"/>
    <property type="evidence" value="ECO:0007669"/>
    <property type="project" value="InterPro"/>
</dbReference>
<dbReference type="EMBL" id="KI911168">
    <property type="protein sequence ID" value="ETR97641.1"/>
    <property type="molecule type" value="Genomic_DNA"/>
</dbReference>
<dbReference type="Proteomes" id="UP000024376">
    <property type="component" value="Unassembled WGS sequence"/>
</dbReference>
<dbReference type="CDD" id="cd11061">
    <property type="entry name" value="CYP67-like"/>
    <property type="match status" value="1"/>
</dbReference>
<dbReference type="InterPro" id="IPR036396">
    <property type="entry name" value="Cyt_P450_sf"/>
</dbReference>
<evidence type="ECO:0000256" key="3">
    <source>
        <dbReference type="ARBA" id="ARBA00023004"/>
    </source>
</evidence>
<feature type="transmembrane region" description="Helical" evidence="5">
    <location>
        <begin position="78"/>
        <end position="99"/>
    </location>
</feature>
<keyword evidence="3 4" id="KW-0408">Iron</keyword>
<dbReference type="InterPro" id="IPR050121">
    <property type="entry name" value="Cytochrome_P450_monoxygenase"/>
</dbReference>
<sequence>MALQIINVLAAACRTSWQAAAFVSLMAGVTSHHLIFLPFEVDGYAWHLLFLYVGSVAVLIITHVQIGGCDIIPTLCRTLLVSNAYNIGVAVSILTYRAFFHPLNRFPGPFMAKLSRFYAMRSAAKSVKAFEDTQKLHEKFGDIVGVGPRELSINRASAISVIYETPTRTTRSPWYAQVSNDVTKISLNSTRVLKVHKLRKKVWERGLGFRALAVYAPRIKTKVNLLLSKIAEHSGRPMDMTEYSMFFGFDVMGEIGFSKDFHMLESESEHPAIKGVHESMLAIGVLGTVPWLLSMISKVPGAAAGFSRFTTWCHQQLQEKRKVSEATVLKNRDPRDIISWLIKSLNEGDPSAPPGEMAIQEDARLLIIAGSDTTSAALANALYFLASNPDTYQHLQATLRNQCPGGIQDWSYEKRIPYLDYVIQETLRLKPSVPGGLPRVAPPEGLMIDDEFIPGGTVVAVPTFTVQRDPRFWPDPNAFRPERWDGLSTEKSPWLPFTRGQWACPGRNLAMMEMRMVLSHIALQYNVSFADPGAAKRFDLDVMDTFTLTLPPLHLVFTPI</sequence>
<dbReference type="GO" id="GO:0005506">
    <property type="term" value="F:iron ion binding"/>
    <property type="evidence" value="ECO:0007669"/>
    <property type="project" value="InterPro"/>
</dbReference>
<dbReference type="GO" id="GO:0020037">
    <property type="term" value="F:heme binding"/>
    <property type="evidence" value="ECO:0007669"/>
    <property type="project" value="InterPro"/>
</dbReference>
<dbReference type="HOGENOM" id="CLU_001570_14_10_1"/>
<evidence type="ECO:0000256" key="5">
    <source>
        <dbReference type="SAM" id="Phobius"/>
    </source>
</evidence>
<evidence type="ECO:0000313" key="7">
    <source>
        <dbReference type="Proteomes" id="UP000024376"/>
    </source>
</evidence>
<keyword evidence="5" id="KW-1133">Transmembrane helix</keyword>
<dbReference type="InterPro" id="IPR002401">
    <property type="entry name" value="Cyt_P450_E_grp-I"/>
</dbReference>
<reference evidence="7" key="1">
    <citation type="journal article" date="2013" name="Ind. Biotechnol.">
        <title>Comparative genomics analysis of Trichoderma reesei strains.</title>
        <authorList>
            <person name="Koike H."/>
            <person name="Aerts A."/>
            <person name="LaButti K."/>
            <person name="Grigoriev I.V."/>
            <person name="Baker S.E."/>
        </authorList>
    </citation>
    <scope>NUCLEOTIDE SEQUENCE [LARGE SCALE GENOMIC DNA]</scope>
    <source>
        <strain evidence="7">ATCC 56765 / BCRC 32924 / NRRL 11460 / Rut C-30</strain>
    </source>
</reference>
<keyword evidence="5" id="KW-0472">Membrane</keyword>
<dbReference type="PRINTS" id="PR00463">
    <property type="entry name" value="EP450I"/>
</dbReference>
<keyword evidence="5" id="KW-0812">Transmembrane</keyword>
<accession>A0A024S0B0</accession>
<keyword evidence="2 4" id="KW-0479">Metal-binding</keyword>
<proteinExistence type="predicted"/>
<dbReference type="GO" id="GO:0016705">
    <property type="term" value="F:oxidoreductase activity, acting on paired donors, with incorporation or reduction of molecular oxygen"/>
    <property type="evidence" value="ECO:0007669"/>
    <property type="project" value="InterPro"/>
</dbReference>
<dbReference type="PRINTS" id="PR00385">
    <property type="entry name" value="P450"/>
</dbReference>
<dbReference type="InterPro" id="IPR001128">
    <property type="entry name" value="Cyt_P450"/>
</dbReference>
<gene>
    <name evidence="6" type="ORF">M419DRAFT_90736</name>
</gene>
<evidence type="ECO:0000256" key="4">
    <source>
        <dbReference type="PIRSR" id="PIRSR602401-1"/>
    </source>
</evidence>
<feature type="binding site" description="axial binding residue" evidence="4">
    <location>
        <position position="504"/>
    </location>
    <ligand>
        <name>heme</name>
        <dbReference type="ChEBI" id="CHEBI:30413"/>
    </ligand>
    <ligandPart>
        <name>Fe</name>
        <dbReference type="ChEBI" id="CHEBI:18248"/>
    </ligandPart>
</feature>
<dbReference type="AlphaFoldDB" id="A0A024S0B0"/>
<feature type="transmembrane region" description="Helical" evidence="5">
    <location>
        <begin position="45"/>
        <end position="66"/>
    </location>
</feature>
<dbReference type="KEGG" id="trr:M419DRAFT_90736"/>
<name>A0A024S0B0_HYPJR</name>
<evidence type="ECO:0000313" key="6">
    <source>
        <dbReference type="EMBL" id="ETR97641.1"/>
    </source>
</evidence>
<dbReference type="SUPFAM" id="SSF48264">
    <property type="entry name" value="Cytochrome P450"/>
    <property type="match status" value="1"/>
</dbReference>
<dbReference type="OrthoDB" id="6692864at2759"/>
<protein>
    <submittedName>
        <fullName evidence="6">Cytochrome P450</fullName>
    </submittedName>
</protein>
<dbReference type="Gene3D" id="1.10.630.10">
    <property type="entry name" value="Cytochrome P450"/>
    <property type="match status" value="1"/>
</dbReference>
<evidence type="ECO:0000256" key="1">
    <source>
        <dbReference type="ARBA" id="ARBA00022617"/>
    </source>
</evidence>
<evidence type="ECO:0000256" key="2">
    <source>
        <dbReference type="ARBA" id="ARBA00022723"/>
    </source>
</evidence>
<organism evidence="6 7">
    <name type="scientific">Hypocrea jecorina (strain ATCC 56765 / BCRC 32924 / NRRL 11460 / Rut C-30)</name>
    <name type="common">Trichoderma reesei</name>
    <dbReference type="NCBI Taxonomy" id="1344414"/>
    <lineage>
        <taxon>Eukaryota</taxon>
        <taxon>Fungi</taxon>
        <taxon>Dikarya</taxon>
        <taxon>Ascomycota</taxon>
        <taxon>Pezizomycotina</taxon>
        <taxon>Sordariomycetes</taxon>
        <taxon>Hypocreomycetidae</taxon>
        <taxon>Hypocreales</taxon>
        <taxon>Hypocreaceae</taxon>
        <taxon>Trichoderma</taxon>
    </lineage>
</organism>
<dbReference type="PANTHER" id="PTHR24305">
    <property type="entry name" value="CYTOCHROME P450"/>
    <property type="match status" value="1"/>
</dbReference>
<dbReference type="PANTHER" id="PTHR24305:SF78">
    <property type="entry name" value="P450, PUTATIVE (EUROFUNG)-RELATED"/>
    <property type="match status" value="1"/>
</dbReference>
<dbReference type="Pfam" id="PF00067">
    <property type="entry name" value="p450"/>
    <property type="match status" value="1"/>
</dbReference>
<comment type="cofactor">
    <cofactor evidence="4">
        <name>heme</name>
        <dbReference type="ChEBI" id="CHEBI:30413"/>
    </cofactor>
</comment>
<keyword evidence="1 4" id="KW-0349">Heme</keyword>